<dbReference type="AlphaFoldDB" id="A0AAV9NIF4"/>
<evidence type="ECO:0008006" key="4">
    <source>
        <dbReference type="Google" id="ProtNLM"/>
    </source>
</evidence>
<protein>
    <recommendedName>
        <fullName evidence="4">Hydantoinase A/oxoprolinase domain-containing protein</fullName>
    </recommendedName>
</protein>
<gene>
    <name evidence="2" type="ORF">LTR84_011741</name>
</gene>
<name>A0AAV9NIF4_9EURO</name>
<sequence>MRKKRDKSDSTSIGSNNSITGSSFKAISSYHRQSTEHHDVFGEGSRTRGLTCIYLHFDAFRKRNLLLASTQHQITGSPISLTQSPPREARAMAISNTATNTRRPQRNLRNRREIVKPVNDGYQDLFDPNGSHNLLISIDLCYSNVSRCWRLVPGEQKAAFLLLKDMMKKAETDYTLGREDAVVALSLGAPHQEFNGKHFILEFGNAAEAAVIEKGARPFRSVKQSLIPEGSPLLASTAKSSWYSRAQELHNTALKAIDSSISTCVSDALTGELSEVEVNSTCDIMVQLLRNQLQLVKKEIMQEANFTDTQVDQVLSSKRARVAVDSTTAHGEDSLDLLRCLCERAGFPENTRILSEAKSAAIYSVLHSKNLLSAPLATEPRLKLRGKHCMVVDIGGGTTDIAVIQVVSMQPTLDIREVFEVKACMSGSNSLNDTAASHIRRLLGDEWSDFFSNNEMTEDKLLETIRTEFEFAKQDFDPSTFGCRKHFIYSVANTPKEFGEILSKVHLSSEYDTDTMQMIFEDWLRDIITQVNQQLLRLSSHSSVVLESTGEIPIILTGRGANPKFVQQHMQSTLSNPILTINPDKCSSVCYGGFVSMLNDGLPQQLFARYSCGFIAEEGAAIVPNNDKPSANNGPASLQTPIWLVRKGDVISPETRFHYEGMIRIENQNFP</sequence>
<dbReference type="CDD" id="cd10170">
    <property type="entry name" value="ASKHA_NBD_HSP70"/>
    <property type="match status" value="1"/>
</dbReference>
<dbReference type="GeneID" id="89979891"/>
<feature type="region of interest" description="Disordered" evidence="1">
    <location>
        <begin position="1"/>
        <end position="22"/>
    </location>
</feature>
<comment type="caution">
    <text evidence="2">The sequence shown here is derived from an EMBL/GenBank/DDBJ whole genome shotgun (WGS) entry which is preliminary data.</text>
</comment>
<organism evidence="2 3">
    <name type="scientific">Exophiala bonariae</name>
    <dbReference type="NCBI Taxonomy" id="1690606"/>
    <lineage>
        <taxon>Eukaryota</taxon>
        <taxon>Fungi</taxon>
        <taxon>Dikarya</taxon>
        <taxon>Ascomycota</taxon>
        <taxon>Pezizomycotina</taxon>
        <taxon>Eurotiomycetes</taxon>
        <taxon>Chaetothyriomycetidae</taxon>
        <taxon>Chaetothyriales</taxon>
        <taxon>Herpotrichiellaceae</taxon>
        <taxon>Exophiala</taxon>
    </lineage>
</organism>
<dbReference type="Gene3D" id="3.30.420.40">
    <property type="match status" value="2"/>
</dbReference>
<reference evidence="2 3" key="1">
    <citation type="submission" date="2023-08" db="EMBL/GenBank/DDBJ databases">
        <title>Black Yeasts Isolated from many extreme environments.</title>
        <authorList>
            <person name="Coleine C."/>
            <person name="Stajich J.E."/>
            <person name="Selbmann L."/>
        </authorList>
    </citation>
    <scope>NUCLEOTIDE SEQUENCE [LARGE SCALE GENOMIC DNA]</scope>
    <source>
        <strain evidence="2 3">CCFEE 5792</strain>
    </source>
</reference>
<dbReference type="RefSeq" id="XP_064708858.1">
    <property type="nucleotide sequence ID" value="XM_064855269.1"/>
</dbReference>
<feature type="compositionally biased region" description="Low complexity" evidence="1">
    <location>
        <begin position="10"/>
        <end position="22"/>
    </location>
</feature>
<evidence type="ECO:0000313" key="3">
    <source>
        <dbReference type="Proteomes" id="UP001358417"/>
    </source>
</evidence>
<dbReference type="EMBL" id="JAVRRD010000006">
    <property type="protein sequence ID" value="KAK5057740.1"/>
    <property type="molecule type" value="Genomic_DNA"/>
</dbReference>
<evidence type="ECO:0000313" key="2">
    <source>
        <dbReference type="EMBL" id="KAK5057740.1"/>
    </source>
</evidence>
<dbReference type="Gene3D" id="3.90.640.10">
    <property type="entry name" value="Actin, Chain A, domain 4"/>
    <property type="match status" value="1"/>
</dbReference>
<dbReference type="PANTHER" id="PTHR42749">
    <property type="entry name" value="CELL SHAPE-DETERMINING PROTEIN MREB"/>
    <property type="match status" value="1"/>
</dbReference>
<dbReference type="Proteomes" id="UP001358417">
    <property type="component" value="Unassembled WGS sequence"/>
</dbReference>
<dbReference type="PANTHER" id="PTHR42749:SF1">
    <property type="entry name" value="CELL SHAPE-DETERMINING PROTEIN MREB"/>
    <property type="match status" value="1"/>
</dbReference>
<evidence type="ECO:0000256" key="1">
    <source>
        <dbReference type="SAM" id="MobiDB-lite"/>
    </source>
</evidence>
<dbReference type="InterPro" id="IPR043129">
    <property type="entry name" value="ATPase_NBD"/>
</dbReference>
<dbReference type="SUPFAM" id="SSF53067">
    <property type="entry name" value="Actin-like ATPase domain"/>
    <property type="match status" value="1"/>
</dbReference>
<proteinExistence type="predicted"/>
<accession>A0AAV9NIF4</accession>
<keyword evidence="3" id="KW-1185">Reference proteome</keyword>